<dbReference type="InterPro" id="IPR000157">
    <property type="entry name" value="TIR_dom"/>
</dbReference>
<feature type="region of interest" description="Disordered" evidence="5">
    <location>
        <begin position="277"/>
        <end position="298"/>
    </location>
</feature>
<proteinExistence type="predicted"/>
<feature type="compositionally biased region" description="Basic and acidic residues" evidence="5">
    <location>
        <begin position="277"/>
        <end position="288"/>
    </location>
</feature>
<dbReference type="InterPro" id="IPR006565">
    <property type="entry name" value="BTP"/>
</dbReference>
<comment type="caution">
    <text evidence="7">The sequence shown here is derived from an EMBL/GenBank/DDBJ whole genome shotgun (WGS) entry which is preliminary data.</text>
</comment>
<evidence type="ECO:0000256" key="2">
    <source>
        <dbReference type="ARBA" id="ARBA00023015"/>
    </source>
</evidence>
<keyword evidence="4" id="KW-0539">Nucleus</keyword>
<dbReference type="GO" id="GO:0003713">
    <property type="term" value="F:transcription coactivator activity"/>
    <property type="evidence" value="ECO:0007669"/>
    <property type="project" value="TreeGrafter"/>
</dbReference>
<dbReference type="CDD" id="cd06847">
    <property type="entry name" value="HFD_SUPT7L"/>
    <property type="match status" value="1"/>
</dbReference>
<keyword evidence="8" id="KW-1185">Reference proteome</keyword>
<dbReference type="GO" id="GO:0005634">
    <property type="term" value="C:nucleus"/>
    <property type="evidence" value="ECO:0007669"/>
    <property type="project" value="UniProtKB-SubCell"/>
</dbReference>
<dbReference type="OrthoDB" id="6021257at2759"/>
<dbReference type="Gene3D" id="1.10.20.10">
    <property type="entry name" value="Histone, subunit A"/>
    <property type="match status" value="1"/>
</dbReference>
<accession>A0A8S3UTV7</accession>
<dbReference type="InterPro" id="IPR009072">
    <property type="entry name" value="Histone-fold"/>
</dbReference>
<dbReference type="PROSITE" id="PS50104">
    <property type="entry name" value="TIR"/>
    <property type="match status" value="1"/>
</dbReference>
<dbReference type="InterPro" id="IPR035897">
    <property type="entry name" value="Toll_tir_struct_dom_sf"/>
</dbReference>
<feature type="domain" description="TIR" evidence="6">
    <location>
        <begin position="135"/>
        <end position="273"/>
    </location>
</feature>
<dbReference type="Pfam" id="PF07524">
    <property type="entry name" value="Bromo_TP"/>
    <property type="match status" value="1"/>
</dbReference>
<dbReference type="SUPFAM" id="SSF52200">
    <property type="entry name" value="Toll/Interleukin receptor TIR domain"/>
    <property type="match status" value="1"/>
</dbReference>
<dbReference type="Gene3D" id="3.40.50.10140">
    <property type="entry name" value="Toll/interleukin-1 receptor homology (TIR) domain"/>
    <property type="match status" value="1"/>
</dbReference>
<dbReference type="PANTHER" id="PTHR28598:SF1">
    <property type="entry name" value="STAGA COMPLEX 65 SUBUNIT GAMMA"/>
    <property type="match status" value="1"/>
</dbReference>
<feature type="region of interest" description="Disordered" evidence="5">
    <location>
        <begin position="595"/>
        <end position="644"/>
    </location>
</feature>
<dbReference type="PANTHER" id="PTHR28598">
    <property type="entry name" value="STAGA COMPLEX 65 SUBUNIT GAMMA"/>
    <property type="match status" value="1"/>
</dbReference>
<evidence type="ECO:0000313" key="7">
    <source>
        <dbReference type="EMBL" id="CAG2249073.1"/>
    </source>
</evidence>
<evidence type="ECO:0000313" key="8">
    <source>
        <dbReference type="Proteomes" id="UP000683360"/>
    </source>
</evidence>
<sequence>MILRICCPLKQSVEALVELRNKVRGHARNSKMSNEKFKNNWNIIEEKVPELKIDPQCTTKDQKIKGSHQQDQTDKTCPKETTNECLDQTVVSDLDVDAIPYVTDNESISQGVSGGGEQNDNLACATGSQNKQDGYKYDILILHSQYDEGHIDEMKRIIIEKVDLPDVKIASTEDDIPAGANLFAAFNELMDVSRSLLLFITPKFYDDCLSRFRMHTQLVRHYEDGDCVIPVLFGEDKIRKELREIGHLKPVIFFKEEDGDKCKAFIKTITTTLQHSDKASPIEVEGPRLHQPSSRHCPPTNDPLPAERFELDPLTAHTIRLVQHAKKVRLLISNLQTANQENRNGDTDIQYPTAPPIPEYSGPTLKHNKFGHLPFVPKDYESDFVKGKGEPPPVLDDITCRRLVQRSVAAIFAHLGFDNCNESVLDTLSCVLHEFYLQFTTHLRSAVDSKLLHGHAGFPDLIEQVFHEMKLGSVTNLNDYYQSRIINYSKNMEHTCQQLMQEYEKLMQPAVTQKTPDTVPVIRIKEEPSSEIQFPVFDENDDITDEHLLQLEGLSGFEITVEHEPTVGLTTESDSKWTVIKIEPPENKLISLDSYDEQGSIKSQPPQTPSHSDGGDSIADPASVPVSDIMSPPSEPPKLKKRKK</sequence>
<feature type="compositionally biased region" description="Polar residues" evidence="5">
    <location>
        <begin position="600"/>
        <end position="611"/>
    </location>
</feature>
<evidence type="ECO:0000256" key="5">
    <source>
        <dbReference type="SAM" id="MobiDB-lite"/>
    </source>
</evidence>
<reference evidence="7" key="1">
    <citation type="submission" date="2021-03" db="EMBL/GenBank/DDBJ databases">
        <authorList>
            <person name="Bekaert M."/>
        </authorList>
    </citation>
    <scope>NUCLEOTIDE SEQUENCE</scope>
</reference>
<organism evidence="7 8">
    <name type="scientific">Mytilus edulis</name>
    <name type="common">Blue mussel</name>
    <dbReference type="NCBI Taxonomy" id="6550"/>
    <lineage>
        <taxon>Eukaryota</taxon>
        <taxon>Metazoa</taxon>
        <taxon>Spiralia</taxon>
        <taxon>Lophotrochozoa</taxon>
        <taxon>Mollusca</taxon>
        <taxon>Bivalvia</taxon>
        <taxon>Autobranchia</taxon>
        <taxon>Pteriomorphia</taxon>
        <taxon>Mytilida</taxon>
        <taxon>Mytiloidea</taxon>
        <taxon>Mytilidae</taxon>
        <taxon>Mytilinae</taxon>
        <taxon>Mytilus</taxon>
    </lineage>
</organism>
<comment type="subcellular location">
    <subcellularLocation>
        <location evidence="1">Nucleus</location>
    </subcellularLocation>
</comment>
<dbReference type="GO" id="GO:0046982">
    <property type="term" value="F:protein heterodimerization activity"/>
    <property type="evidence" value="ECO:0007669"/>
    <property type="project" value="InterPro"/>
</dbReference>
<evidence type="ECO:0000256" key="1">
    <source>
        <dbReference type="ARBA" id="ARBA00004123"/>
    </source>
</evidence>
<dbReference type="EMBL" id="CAJPWZ010002959">
    <property type="protein sequence ID" value="CAG2249073.1"/>
    <property type="molecule type" value="Genomic_DNA"/>
</dbReference>
<dbReference type="Proteomes" id="UP000683360">
    <property type="component" value="Unassembled WGS sequence"/>
</dbReference>
<dbReference type="InterPro" id="IPR039460">
    <property type="entry name" value="SUPT7L/Spt7"/>
</dbReference>
<gene>
    <name evidence="7" type="ORF">MEDL_60848</name>
</gene>
<evidence type="ECO:0000256" key="4">
    <source>
        <dbReference type="ARBA" id="ARBA00023242"/>
    </source>
</evidence>
<keyword evidence="3" id="KW-0804">Transcription</keyword>
<evidence type="ECO:0000259" key="6">
    <source>
        <dbReference type="PROSITE" id="PS50104"/>
    </source>
</evidence>
<keyword evidence="2" id="KW-0805">Transcription regulation</keyword>
<evidence type="ECO:0000256" key="3">
    <source>
        <dbReference type="ARBA" id="ARBA00023163"/>
    </source>
</evidence>
<protein>
    <submittedName>
        <fullName evidence="7">SUPT7L</fullName>
    </submittedName>
</protein>
<dbReference type="GO" id="GO:0007165">
    <property type="term" value="P:signal transduction"/>
    <property type="evidence" value="ECO:0007669"/>
    <property type="project" value="InterPro"/>
</dbReference>
<dbReference type="GO" id="GO:0000124">
    <property type="term" value="C:SAGA complex"/>
    <property type="evidence" value="ECO:0007669"/>
    <property type="project" value="InterPro"/>
</dbReference>
<name>A0A8S3UTV7_MYTED</name>
<dbReference type="AlphaFoldDB" id="A0A8S3UTV7"/>